<dbReference type="AlphaFoldDB" id="A0A917L5C4"/>
<evidence type="ECO:0000256" key="1">
    <source>
        <dbReference type="SAM" id="SignalP"/>
    </source>
</evidence>
<keyword evidence="1" id="KW-0732">Signal</keyword>
<feature type="chain" id="PRO_5037550054" description="UrcA family protein" evidence="1">
    <location>
        <begin position="21"/>
        <end position="140"/>
    </location>
</feature>
<evidence type="ECO:0008006" key="4">
    <source>
        <dbReference type="Google" id="ProtNLM"/>
    </source>
</evidence>
<name>A0A917L5C4_9PROT</name>
<accession>A0A917L5C4</accession>
<dbReference type="EMBL" id="BMKW01000028">
    <property type="protein sequence ID" value="GGJ43743.1"/>
    <property type="molecule type" value="Genomic_DNA"/>
</dbReference>
<reference evidence="2" key="1">
    <citation type="journal article" date="2014" name="Int. J. Syst. Evol. Microbiol.">
        <title>Complete genome sequence of Corynebacterium casei LMG S-19264T (=DSM 44701T), isolated from a smear-ripened cheese.</title>
        <authorList>
            <consortium name="US DOE Joint Genome Institute (JGI-PGF)"/>
            <person name="Walter F."/>
            <person name="Albersmeier A."/>
            <person name="Kalinowski J."/>
            <person name="Ruckert C."/>
        </authorList>
    </citation>
    <scope>NUCLEOTIDE SEQUENCE</scope>
    <source>
        <strain evidence="2">CGMCC 1.3617</strain>
    </source>
</reference>
<gene>
    <name evidence="2" type="ORF">GCM10011320_59040</name>
</gene>
<sequence>MRLPAILLPALLAVAPAAHAQVDASADATVTGGSVPCSELNNRAMEATLVIRQHASVLSPGIDQDSRVQGIVTLGWLDQWAGRLRGMLDVAESIACFDDGDIETYRRALAMATRVANTAREELLRPSRAAAQQQPPRRRY</sequence>
<comment type="caution">
    <text evidence="2">The sequence shown here is derived from an EMBL/GenBank/DDBJ whole genome shotgun (WGS) entry which is preliminary data.</text>
</comment>
<protein>
    <recommendedName>
        <fullName evidence="4">UrcA family protein</fullName>
    </recommendedName>
</protein>
<keyword evidence="3" id="KW-1185">Reference proteome</keyword>
<feature type="signal peptide" evidence="1">
    <location>
        <begin position="1"/>
        <end position="20"/>
    </location>
</feature>
<evidence type="ECO:0000313" key="3">
    <source>
        <dbReference type="Proteomes" id="UP000661507"/>
    </source>
</evidence>
<reference evidence="2" key="2">
    <citation type="submission" date="2020-09" db="EMBL/GenBank/DDBJ databases">
        <authorList>
            <person name="Sun Q."/>
            <person name="Zhou Y."/>
        </authorList>
    </citation>
    <scope>NUCLEOTIDE SEQUENCE</scope>
    <source>
        <strain evidence="2">CGMCC 1.3617</strain>
    </source>
</reference>
<organism evidence="2 3">
    <name type="scientific">Neoroseomonas lacus</name>
    <dbReference type="NCBI Taxonomy" id="287609"/>
    <lineage>
        <taxon>Bacteria</taxon>
        <taxon>Pseudomonadati</taxon>
        <taxon>Pseudomonadota</taxon>
        <taxon>Alphaproteobacteria</taxon>
        <taxon>Acetobacterales</taxon>
        <taxon>Acetobacteraceae</taxon>
        <taxon>Neoroseomonas</taxon>
    </lineage>
</organism>
<dbReference type="Proteomes" id="UP000661507">
    <property type="component" value="Unassembled WGS sequence"/>
</dbReference>
<proteinExistence type="predicted"/>
<evidence type="ECO:0000313" key="2">
    <source>
        <dbReference type="EMBL" id="GGJ43743.1"/>
    </source>
</evidence>